<name>A0A1B0GEE0_GLOMM</name>
<dbReference type="AlphaFoldDB" id="A0A1B0GEE0"/>
<evidence type="ECO:0000313" key="2">
    <source>
        <dbReference type="Proteomes" id="UP000092444"/>
    </source>
</evidence>
<accession>A0A1B0GEE0</accession>
<sequence length="137" mass="15014">MNTYKLESRAYNCVNANPSVNLSAEEIFKCDHAEKSDQLMLTQERSSSSFERVRQRSIKTKINGVEIITLLDTGASTSCCGAGTIFKRLLIQGYQVKAMAADVTTKLMSDLGVDIGYQANTGSAPVNPLKVETEEEK</sequence>
<dbReference type="EMBL" id="CCAG010012191">
    <property type="status" value="NOT_ANNOTATED_CDS"/>
    <property type="molecule type" value="Genomic_DNA"/>
</dbReference>
<keyword evidence="2" id="KW-1185">Reference proteome</keyword>
<reference evidence="1" key="1">
    <citation type="submission" date="2020-05" db="UniProtKB">
        <authorList>
            <consortium name="EnsemblMetazoa"/>
        </authorList>
    </citation>
    <scope>IDENTIFICATION</scope>
    <source>
        <strain evidence="1">Yale</strain>
    </source>
</reference>
<proteinExistence type="predicted"/>
<protein>
    <submittedName>
        <fullName evidence="1">Uncharacterized protein</fullName>
    </submittedName>
</protein>
<dbReference type="VEuPathDB" id="VectorBase:GMOY011664"/>
<organism evidence="1 2">
    <name type="scientific">Glossina morsitans morsitans</name>
    <name type="common">Savannah tsetse fly</name>
    <dbReference type="NCBI Taxonomy" id="37546"/>
    <lineage>
        <taxon>Eukaryota</taxon>
        <taxon>Metazoa</taxon>
        <taxon>Ecdysozoa</taxon>
        <taxon>Arthropoda</taxon>
        <taxon>Hexapoda</taxon>
        <taxon>Insecta</taxon>
        <taxon>Pterygota</taxon>
        <taxon>Neoptera</taxon>
        <taxon>Endopterygota</taxon>
        <taxon>Diptera</taxon>
        <taxon>Brachycera</taxon>
        <taxon>Muscomorpha</taxon>
        <taxon>Hippoboscoidea</taxon>
        <taxon>Glossinidae</taxon>
        <taxon>Glossina</taxon>
    </lineage>
</organism>
<dbReference type="Proteomes" id="UP000092444">
    <property type="component" value="Unassembled WGS sequence"/>
</dbReference>
<evidence type="ECO:0000313" key="1">
    <source>
        <dbReference type="EnsemblMetazoa" id="GMOY011664-PA"/>
    </source>
</evidence>
<dbReference type="EnsemblMetazoa" id="GMOY011664-RA">
    <property type="protein sequence ID" value="GMOY011664-PA"/>
    <property type="gene ID" value="GMOY011664"/>
</dbReference>